<dbReference type="RefSeq" id="WP_173413033.1">
    <property type="nucleotide sequence ID" value="NZ_CP054139.1"/>
</dbReference>
<gene>
    <name evidence="1" type="ORF">HQ865_00665</name>
</gene>
<evidence type="ECO:0000313" key="1">
    <source>
        <dbReference type="EMBL" id="QKJ28331.1"/>
    </source>
</evidence>
<dbReference type="EMBL" id="CP054139">
    <property type="protein sequence ID" value="QKJ28331.1"/>
    <property type="molecule type" value="Genomic_DNA"/>
</dbReference>
<accession>A0A7D4Q577</accession>
<dbReference type="KEGG" id="mmab:HQ865_00665"/>
<evidence type="ECO:0000313" key="2">
    <source>
        <dbReference type="Proteomes" id="UP000505355"/>
    </source>
</evidence>
<protein>
    <submittedName>
        <fullName evidence="1">Uncharacterized protein</fullName>
    </submittedName>
</protein>
<sequence length="51" mass="5585">MKKVNAKLTIPKLRTVCKYQQNAAVKKGDGHETDPTTTSNITISDILIGGW</sequence>
<dbReference type="AlphaFoldDB" id="A0A7D4Q577"/>
<proteinExistence type="predicted"/>
<reference evidence="1 2" key="1">
    <citation type="submission" date="2020-05" db="EMBL/GenBank/DDBJ databases">
        <title>Mucilaginibacter mali sp. nov.</title>
        <authorList>
            <person name="Kim H.S."/>
            <person name="Lee K.C."/>
            <person name="Suh M.K."/>
            <person name="Kim J.-S."/>
            <person name="Han K.-I."/>
            <person name="Eom M.K."/>
            <person name="Shin Y.K."/>
            <person name="Lee J.-S."/>
        </authorList>
    </citation>
    <scope>NUCLEOTIDE SEQUENCE [LARGE SCALE GENOMIC DNA]</scope>
    <source>
        <strain evidence="1 2">G2-14</strain>
    </source>
</reference>
<name>A0A7D4Q577_9SPHI</name>
<dbReference type="Proteomes" id="UP000505355">
    <property type="component" value="Chromosome"/>
</dbReference>
<organism evidence="1 2">
    <name type="scientific">Mucilaginibacter mali</name>
    <dbReference type="NCBI Taxonomy" id="2740462"/>
    <lineage>
        <taxon>Bacteria</taxon>
        <taxon>Pseudomonadati</taxon>
        <taxon>Bacteroidota</taxon>
        <taxon>Sphingobacteriia</taxon>
        <taxon>Sphingobacteriales</taxon>
        <taxon>Sphingobacteriaceae</taxon>
        <taxon>Mucilaginibacter</taxon>
    </lineage>
</organism>
<keyword evidence="2" id="KW-1185">Reference proteome</keyword>